<dbReference type="RefSeq" id="WP_012720472.1">
    <property type="nucleotide sequence ID" value="NC_012658.1"/>
</dbReference>
<dbReference type="EMBL" id="CP001083">
    <property type="protein sequence ID" value="ACQ51763.1"/>
    <property type="molecule type" value="Genomic_DNA"/>
</dbReference>
<protein>
    <recommendedName>
        <fullName evidence="3">Transglycosylase</fullName>
    </recommendedName>
</protein>
<accession>A0A3F2ZYK9</accession>
<reference evidence="1 2" key="1">
    <citation type="journal article" date="2007" name="PLoS ONE">
        <title>Analysis of the neurotoxin complex genes in Clostridium botulinum A1-A4 and B1 strains: BoNT/A3, /Ba4 and /B1 clusters are located within plasmids.</title>
        <authorList>
            <person name="Smith T.J."/>
            <person name="Hill K.K."/>
            <person name="Foley B.T."/>
            <person name="Detter J.C."/>
            <person name="Munk A.C."/>
            <person name="Bruce D.C."/>
            <person name="Doggett N.A."/>
            <person name="Smith L.A."/>
            <person name="Marks J.D."/>
            <person name="Xie G."/>
            <person name="Brettin T.S."/>
        </authorList>
    </citation>
    <scope>NUCLEOTIDE SEQUENCE [LARGE SCALE GENOMIC DNA]</scope>
    <source>
        <strain evidence="2">657 / Type Ba4</strain>
    </source>
</reference>
<dbReference type="Proteomes" id="UP000002333">
    <property type="component" value="Chromosome"/>
</dbReference>
<dbReference type="AlphaFoldDB" id="A0A3F2ZYK9"/>
<sequence length="98" mass="11827">MKVICDNCKREFEMSQDKLKETYLGAMYTEVFYTCPHCNKKHLVCVMNTKCRRLKRRIEIKSLRKFKDTNDVDKVLDDKDIDNIQKEFKKEMNRINGK</sequence>
<proteinExistence type="predicted"/>
<evidence type="ECO:0000313" key="2">
    <source>
        <dbReference type="Proteomes" id="UP000002333"/>
    </source>
</evidence>
<name>A0A3F2ZYK9_CLOB6</name>
<reference evidence="2" key="2">
    <citation type="submission" date="2008-05" db="EMBL/GenBank/DDBJ databases">
        <title>Genome sequence of Clostridium botulinum Ba4 strain 657.</title>
        <authorList>
            <person name="Shrivastava S."/>
            <person name="Brown J.L."/>
            <person name="Bruce D."/>
            <person name="Detter C."/>
            <person name="Munk C."/>
            <person name="Smith L.A."/>
            <person name="Smith T.J."/>
            <person name="Sutton G."/>
            <person name="Brettin T.S."/>
        </authorList>
    </citation>
    <scope>NUCLEOTIDE SEQUENCE [LARGE SCALE GENOMIC DNA]</scope>
    <source>
        <strain evidence="2">657 / Type Ba4</strain>
    </source>
</reference>
<evidence type="ECO:0000313" key="1">
    <source>
        <dbReference type="EMBL" id="ACQ51763.1"/>
    </source>
</evidence>
<gene>
    <name evidence="1" type="ordered locus">CLJ_B2533</name>
</gene>
<evidence type="ECO:0008006" key="3">
    <source>
        <dbReference type="Google" id="ProtNLM"/>
    </source>
</evidence>
<dbReference type="KEGG" id="cbi:CLJ_B2533"/>
<organism evidence="1 2">
    <name type="scientific">Clostridium botulinum (strain 657 / Type Ba4)</name>
    <dbReference type="NCBI Taxonomy" id="515621"/>
    <lineage>
        <taxon>Bacteria</taxon>
        <taxon>Bacillati</taxon>
        <taxon>Bacillota</taxon>
        <taxon>Clostridia</taxon>
        <taxon>Eubacteriales</taxon>
        <taxon>Clostridiaceae</taxon>
        <taxon>Clostridium</taxon>
    </lineage>
</organism>